<dbReference type="EMBL" id="QYRP01000002">
    <property type="protein sequence ID" value="RJS47948.1"/>
    <property type="molecule type" value="Genomic_DNA"/>
</dbReference>
<feature type="transmembrane region" description="Helical" evidence="1">
    <location>
        <begin position="22"/>
        <end position="41"/>
    </location>
</feature>
<evidence type="ECO:0000313" key="2">
    <source>
        <dbReference type="EMBL" id="RJS47948.1"/>
    </source>
</evidence>
<evidence type="ECO:0000256" key="1">
    <source>
        <dbReference type="SAM" id="Phobius"/>
    </source>
</evidence>
<name>A0A3A5HDK6_9ACTN</name>
<dbReference type="AlphaFoldDB" id="A0A3A5HDK6"/>
<keyword evidence="3" id="KW-1185">Reference proteome</keyword>
<reference evidence="3" key="1">
    <citation type="submission" date="2018-09" db="EMBL/GenBank/DDBJ databases">
        <authorList>
            <person name="Zhu H."/>
        </authorList>
    </citation>
    <scope>NUCLEOTIDE SEQUENCE [LARGE SCALE GENOMIC DNA]</scope>
    <source>
        <strain evidence="3">K1W22B-1</strain>
    </source>
</reference>
<keyword evidence="1" id="KW-0472">Membrane</keyword>
<accession>A0A3A5HDK6</accession>
<comment type="caution">
    <text evidence="2">The sequence shown here is derived from an EMBL/GenBank/DDBJ whole genome shotgun (WGS) entry which is preliminary data.</text>
</comment>
<evidence type="ECO:0000313" key="3">
    <source>
        <dbReference type="Proteomes" id="UP000276542"/>
    </source>
</evidence>
<dbReference type="OrthoDB" id="3217020at2"/>
<protein>
    <submittedName>
        <fullName evidence="2">DUF3093 domain-containing protein</fullName>
    </submittedName>
</protein>
<keyword evidence="1" id="KW-1133">Transmembrane helix</keyword>
<sequence>MEAGCQASPVEYAERLTVPLRWWVQATMLIATFWLALAVAVPPVPAFSITGGICLLVAAGFVRYGAARIEIRGNELRAGRAHISTAYVGVVTALDKEQARLAAGRDADARAFLLLRPYARRAVRVEINDPADPTPYWLLSTRHPKRLARALSS</sequence>
<dbReference type="InterPro" id="IPR021443">
    <property type="entry name" value="DUF3093"/>
</dbReference>
<proteinExistence type="predicted"/>
<gene>
    <name evidence="2" type="ORF">D4739_13145</name>
</gene>
<organism evidence="2 3">
    <name type="scientific">Nocardioides cavernaquae</name>
    <dbReference type="NCBI Taxonomy" id="2321396"/>
    <lineage>
        <taxon>Bacteria</taxon>
        <taxon>Bacillati</taxon>
        <taxon>Actinomycetota</taxon>
        <taxon>Actinomycetes</taxon>
        <taxon>Propionibacteriales</taxon>
        <taxon>Nocardioidaceae</taxon>
        <taxon>Nocardioides</taxon>
    </lineage>
</organism>
<keyword evidence="1" id="KW-0812">Transmembrane</keyword>
<dbReference type="Proteomes" id="UP000276542">
    <property type="component" value="Unassembled WGS sequence"/>
</dbReference>
<dbReference type="Pfam" id="PF11292">
    <property type="entry name" value="DUF3093"/>
    <property type="match status" value="1"/>
</dbReference>
<feature type="transmembrane region" description="Helical" evidence="1">
    <location>
        <begin position="47"/>
        <end position="66"/>
    </location>
</feature>